<keyword evidence="8" id="KW-0804">Transcription</keyword>
<feature type="region of interest" description="Disordered" evidence="11">
    <location>
        <begin position="255"/>
        <end position="274"/>
    </location>
</feature>
<accession>A0A7M7GHE2</accession>
<dbReference type="InterPro" id="IPR050752">
    <property type="entry name" value="C2H2-ZF_domain"/>
</dbReference>
<feature type="domain" description="C2H2-type" evidence="12">
    <location>
        <begin position="536"/>
        <end position="559"/>
    </location>
</feature>
<keyword evidence="7" id="KW-0238">DNA-binding</keyword>
<feature type="compositionally biased region" description="Low complexity" evidence="11">
    <location>
        <begin position="116"/>
        <end position="134"/>
    </location>
</feature>
<dbReference type="FunFam" id="3.30.160.60:FF:000100">
    <property type="entry name" value="Zinc finger 45-like"/>
    <property type="match status" value="1"/>
</dbReference>
<feature type="domain" description="C2H2-type" evidence="12">
    <location>
        <begin position="752"/>
        <end position="779"/>
    </location>
</feature>
<feature type="region of interest" description="Disordered" evidence="11">
    <location>
        <begin position="116"/>
        <end position="137"/>
    </location>
</feature>
<dbReference type="Gene3D" id="2.170.270.10">
    <property type="entry name" value="SET domain"/>
    <property type="match status" value="1"/>
</dbReference>
<evidence type="ECO:0000259" key="12">
    <source>
        <dbReference type="PROSITE" id="PS50157"/>
    </source>
</evidence>
<feature type="region of interest" description="Disordered" evidence="11">
    <location>
        <begin position="1"/>
        <end position="29"/>
    </location>
</feature>
<feature type="domain" description="C2H2-type" evidence="12">
    <location>
        <begin position="810"/>
        <end position="837"/>
    </location>
</feature>
<sequence length="906" mass="103717">MDPSYRQGFYPSSERDQEQLRHHHHTHPQLQQQHAQHLQHYQLPYHISPQQPPYVVDQVEPLRNREDFGNGQVMLRSIYTGTGSGLPNSNTTLQPSGEQPLNYSRGLQHVTILQPTTQSSSFPPSSSTTPTTSQAVIFPPPPVITTGDHTPGITPLDPDIISKEPSTASSSHLTTSSLPDSLTPTNIHLQSNPVTTHTSTSPSTISTIRQTVLSHPVIIQPITAAQSRTSNVLTPSSALQKNIFVLPGILNLRGRKAKEKSSKEEERPGADLPDFLSFKFAPDDDENIRGVVASGPVEKGMMIGPYEGNLLDEDSGAHKESTWELCLRGKVFLYIDGKRKGRSHMMSYIQSARTECEQNLEAIQSFGDVYFRATKMIEPGEELKVFYSEVYSDLVGFKTKWDDLIFNEEDDEFECKQCSTRLPSAKRMMRHVKFEHETDTSKELCPIVTWKVKTKNEVESNQPGSEKLTETEDAVELVKHYVCTVCGKNFPSEGRLEAHAMFHEFTEEHTCPVCGERQRNTFMLTKHMARHISRTHKCTKCDKAYKTRGALYRHERDMHGIPVVRNHSCRICSTRFAKKLECLKHEMTHKEFKDVVDTPKKRDRKMKLEIGKRTKKQTENIDENIKNVIGSLNTIIEKRTSVPEEEEIPNVGNKTRMQSGRLSMQSRNRKAKNKPQEPQDMLGKAADYYIKPRPFKCRYCTKRYVDKTKAYEHEKEVHEGKGTYKCTDCGRMFMNEARFLDHVKNHEQHRLYRCNLCARSFASETALNNHQGEHNGLKPFKCDLCGRGFRVKNAVYQHKRRMHQTRPLRFFCPVCNKGFSDKGGLTKHERRHKGIRPFVCLQCGKGFTVKHSLQVHMQSMHEEKRPFTCHICLKTFTLNHSFTSHMFRHKVQGEEPPGQTDIHLES</sequence>
<dbReference type="OrthoDB" id="4748970at2759"/>
<keyword evidence="6" id="KW-0805">Transcription regulation</keyword>
<keyword evidence="5" id="KW-0862">Zinc</keyword>
<evidence type="ECO:0000256" key="11">
    <source>
        <dbReference type="SAM" id="MobiDB-lite"/>
    </source>
</evidence>
<feature type="domain" description="SET" evidence="13">
    <location>
        <begin position="273"/>
        <end position="388"/>
    </location>
</feature>
<evidence type="ECO:0000256" key="5">
    <source>
        <dbReference type="ARBA" id="ARBA00022833"/>
    </source>
</evidence>
<keyword evidence="4 10" id="KW-0863">Zinc-finger</keyword>
<feature type="domain" description="C2H2-type" evidence="12">
    <location>
        <begin position="724"/>
        <end position="751"/>
    </location>
</feature>
<comment type="subcellular location">
    <subcellularLocation>
        <location evidence="1">Nucleus</location>
    </subcellularLocation>
</comment>
<evidence type="ECO:0000259" key="14">
    <source>
        <dbReference type="PROSITE" id="PS50903"/>
    </source>
</evidence>
<dbReference type="InParanoid" id="A0A7M7GHE2"/>
<feature type="compositionally biased region" description="Low complexity" evidence="11">
    <location>
        <begin position="165"/>
        <end position="185"/>
    </location>
</feature>
<dbReference type="InterPro" id="IPR013087">
    <property type="entry name" value="Znf_C2H2_type"/>
</dbReference>
<reference evidence="16" key="1">
    <citation type="submission" date="2015-02" db="EMBL/GenBank/DDBJ databases">
        <title>Genome sequencing for Strongylocentrotus purpuratus.</title>
        <authorList>
            <person name="Murali S."/>
            <person name="Liu Y."/>
            <person name="Vee V."/>
            <person name="English A."/>
            <person name="Wang M."/>
            <person name="Skinner E."/>
            <person name="Han Y."/>
            <person name="Muzny D.M."/>
            <person name="Worley K.C."/>
            <person name="Gibbs R.A."/>
        </authorList>
    </citation>
    <scope>NUCLEOTIDE SEQUENCE</scope>
</reference>
<dbReference type="OMA" id="SARTECE"/>
<feature type="domain" description="C2H2-type" evidence="12">
    <location>
        <begin position="838"/>
        <end position="866"/>
    </location>
</feature>
<dbReference type="GO" id="GO:0005694">
    <property type="term" value="C:chromosome"/>
    <property type="evidence" value="ECO:0000318"/>
    <property type="project" value="GO_Central"/>
</dbReference>
<evidence type="ECO:0000313" key="16">
    <source>
        <dbReference type="Proteomes" id="UP000007110"/>
    </source>
</evidence>
<dbReference type="PANTHER" id="PTHR24384:SF189">
    <property type="entry name" value="C2H2-TYPE DOMAIN-CONTAINING PROTEIN-RELATED"/>
    <property type="match status" value="1"/>
</dbReference>
<reference evidence="15" key="2">
    <citation type="submission" date="2021-01" db="UniProtKB">
        <authorList>
            <consortium name="EnsemblMetazoa"/>
        </authorList>
    </citation>
    <scope>IDENTIFICATION</scope>
</reference>
<evidence type="ECO:0000256" key="2">
    <source>
        <dbReference type="ARBA" id="ARBA00022723"/>
    </source>
</evidence>
<evidence type="ECO:0000256" key="9">
    <source>
        <dbReference type="ARBA" id="ARBA00023242"/>
    </source>
</evidence>
<dbReference type="AlphaFoldDB" id="A0A7M7GHE2"/>
<name>A0A7M7GHE2_STRPU</name>
<keyword evidence="3" id="KW-0677">Repeat</keyword>
<evidence type="ECO:0000256" key="7">
    <source>
        <dbReference type="ARBA" id="ARBA00023125"/>
    </source>
</evidence>
<feature type="region of interest" description="Disordered" evidence="11">
    <location>
        <begin position="80"/>
        <end position="99"/>
    </location>
</feature>
<evidence type="ECO:0000256" key="6">
    <source>
        <dbReference type="ARBA" id="ARBA00023015"/>
    </source>
</evidence>
<evidence type="ECO:0000256" key="1">
    <source>
        <dbReference type="ARBA" id="ARBA00004123"/>
    </source>
</evidence>
<feature type="domain" description="Rubredoxin-like" evidence="14">
    <location>
        <begin position="478"/>
        <end position="525"/>
    </location>
</feature>
<dbReference type="Pfam" id="PF21549">
    <property type="entry name" value="PRDM2_PR"/>
    <property type="match status" value="1"/>
</dbReference>
<dbReference type="GO" id="GO:0008270">
    <property type="term" value="F:zinc ion binding"/>
    <property type="evidence" value="ECO:0007669"/>
    <property type="project" value="UniProtKB-KW"/>
</dbReference>
<dbReference type="InterPro" id="IPR024934">
    <property type="entry name" value="Rubredoxin-like_dom"/>
</dbReference>
<protein>
    <submittedName>
        <fullName evidence="15">Uncharacterized protein</fullName>
    </submittedName>
</protein>
<dbReference type="RefSeq" id="XP_003724266.2">
    <property type="nucleotide sequence ID" value="XM_003724218.3"/>
</dbReference>
<evidence type="ECO:0000256" key="8">
    <source>
        <dbReference type="ARBA" id="ARBA00023163"/>
    </source>
</evidence>
<dbReference type="PROSITE" id="PS50903">
    <property type="entry name" value="RUBREDOXIN_LIKE"/>
    <property type="match status" value="1"/>
</dbReference>
<dbReference type="SMART" id="SM00317">
    <property type="entry name" value="SET"/>
    <property type="match status" value="1"/>
</dbReference>
<dbReference type="GO" id="GO:0006357">
    <property type="term" value="P:regulation of transcription by RNA polymerase II"/>
    <property type="evidence" value="ECO:0000318"/>
    <property type="project" value="GO_Central"/>
</dbReference>
<dbReference type="PROSITE" id="PS50157">
    <property type="entry name" value="ZINC_FINGER_C2H2_2"/>
    <property type="match status" value="9"/>
</dbReference>
<dbReference type="InterPro" id="IPR046341">
    <property type="entry name" value="SET_dom_sf"/>
</dbReference>
<dbReference type="GO" id="GO:0005506">
    <property type="term" value="F:iron ion binding"/>
    <property type="evidence" value="ECO:0007669"/>
    <property type="project" value="InterPro"/>
</dbReference>
<dbReference type="GeneID" id="100889890"/>
<keyword evidence="2" id="KW-0479">Metal-binding</keyword>
<dbReference type="Pfam" id="PF00096">
    <property type="entry name" value="zf-C2H2"/>
    <property type="match status" value="4"/>
</dbReference>
<dbReference type="GO" id="GO:0005634">
    <property type="term" value="C:nucleus"/>
    <property type="evidence" value="ECO:0007669"/>
    <property type="project" value="UniProtKB-SubCell"/>
</dbReference>
<feature type="domain" description="C2H2-type" evidence="12">
    <location>
        <begin position="695"/>
        <end position="723"/>
    </location>
</feature>
<evidence type="ECO:0000256" key="3">
    <source>
        <dbReference type="ARBA" id="ARBA00022737"/>
    </source>
</evidence>
<feature type="region of interest" description="Disordered" evidence="11">
    <location>
        <begin position="658"/>
        <end position="678"/>
    </location>
</feature>
<feature type="compositionally biased region" description="Basic and acidic residues" evidence="11">
    <location>
        <begin position="259"/>
        <end position="269"/>
    </location>
</feature>
<dbReference type="PROSITE" id="PS50280">
    <property type="entry name" value="SET"/>
    <property type="match status" value="1"/>
</dbReference>
<feature type="domain" description="C2H2-type" evidence="12">
    <location>
        <begin position="867"/>
        <end position="896"/>
    </location>
</feature>
<feature type="domain" description="C2H2-type" evidence="12">
    <location>
        <begin position="481"/>
        <end position="508"/>
    </location>
</feature>
<dbReference type="SMART" id="SM00355">
    <property type="entry name" value="ZnF_C2H2"/>
    <property type="match status" value="12"/>
</dbReference>
<keyword evidence="9" id="KW-0539">Nucleus</keyword>
<organism evidence="15 16">
    <name type="scientific">Strongylocentrotus purpuratus</name>
    <name type="common">Purple sea urchin</name>
    <dbReference type="NCBI Taxonomy" id="7668"/>
    <lineage>
        <taxon>Eukaryota</taxon>
        <taxon>Metazoa</taxon>
        <taxon>Echinodermata</taxon>
        <taxon>Eleutherozoa</taxon>
        <taxon>Echinozoa</taxon>
        <taxon>Echinoidea</taxon>
        <taxon>Euechinoidea</taxon>
        <taxon>Echinacea</taxon>
        <taxon>Camarodonta</taxon>
        <taxon>Echinidea</taxon>
        <taxon>Strongylocentrotidae</taxon>
        <taxon>Strongylocentrotus</taxon>
    </lineage>
</organism>
<keyword evidence="16" id="KW-1185">Reference proteome</keyword>
<dbReference type="KEGG" id="spu:100889890"/>
<dbReference type="Gene3D" id="3.30.160.60">
    <property type="entry name" value="Classic Zinc Finger"/>
    <property type="match status" value="6"/>
</dbReference>
<dbReference type="EnsemblMetazoa" id="XM_003724218">
    <property type="protein sequence ID" value="XP_003724266"/>
    <property type="gene ID" value="LOC100889890"/>
</dbReference>
<feature type="domain" description="C2H2-type" evidence="12">
    <location>
        <begin position="780"/>
        <end position="803"/>
    </location>
</feature>
<dbReference type="PROSITE" id="PS00028">
    <property type="entry name" value="ZINC_FINGER_C2H2_1"/>
    <property type="match status" value="11"/>
</dbReference>
<dbReference type="SUPFAM" id="SSF82199">
    <property type="entry name" value="SET domain"/>
    <property type="match status" value="1"/>
</dbReference>
<evidence type="ECO:0000256" key="4">
    <source>
        <dbReference type="ARBA" id="ARBA00022771"/>
    </source>
</evidence>
<dbReference type="SUPFAM" id="SSF57667">
    <property type="entry name" value="beta-beta-alpha zinc fingers"/>
    <property type="match status" value="6"/>
</dbReference>
<dbReference type="GO" id="GO:0043035">
    <property type="term" value="F:chromatin insulator sequence binding"/>
    <property type="evidence" value="ECO:0000318"/>
    <property type="project" value="GO_Central"/>
</dbReference>
<evidence type="ECO:0000313" key="15">
    <source>
        <dbReference type="EnsemblMetazoa" id="XP_003724266"/>
    </source>
</evidence>
<dbReference type="InterPro" id="IPR001214">
    <property type="entry name" value="SET_dom"/>
</dbReference>
<evidence type="ECO:0000259" key="13">
    <source>
        <dbReference type="PROSITE" id="PS50280"/>
    </source>
</evidence>
<proteinExistence type="predicted"/>
<feature type="region of interest" description="Disordered" evidence="11">
    <location>
        <begin position="161"/>
        <end position="203"/>
    </location>
</feature>
<dbReference type="Proteomes" id="UP000007110">
    <property type="component" value="Unassembled WGS sequence"/>
</dbReference>
<evidence type="ECO:0000256" key="10">
    <source>
        <dbReference type="PROSITE-ProRule" id="PRU00042"/>
    </source>
</evidence>
<dbReference type="InterPro" id="IPR036236">
    <property type="entry name" value="Znf_C2H2_sf"/>
</dbReference>
<dbReference type="PANTHER" id="PTHR24384">
    <property type="entry name" value="FINGER PUTATIVE TRANSCRIPTION FACTOR FAMILY-RELATED"/>
    <property type="match status" value="1"/>
</dbReference>
<dbReference type="Pfam" id="PF12874">
    <property type="entry name" value="zf-met"/>
    <property type="match status" value="1"/>
</dbReference>